<evidence type="ECO:0000313" key="1">
    <source>
        <dbReference type="EMBL" id="GGX91060.1"/>
    </source>
</evidence>
<sequence>MRNVAYFVGGPEDLTKRVLYEPLPVIRFPELLPLDSVRLDAAGEEPVDVPFRTHNYERMHHHRSFSTQEDVFIYVYMGNR</sequence>
<accession>A0ABQ2YPL3</accession>
<dbReference type="Proteomes" id="UP000653056">
    <property type="component" value="Unassembled WGS sequence"/>
</dbReference>
<protein>
    <submittedName>
        <fullName evidence="1">Uncharacterized protein</fullName>
    </submittedName>
</protein>
<dbReference type="RefSeq" id="WP_189468380.1">
    <property type="nucleotide sequence ID" value="NZ_BMXS01000007.1"/>
</dbReference>
<gene>
    <name evidence="1" type="ORF">GCM10007160_18170</name>
</gene>
<organism evidence="1 2">
    <name type="scientific">Litchfieldella qijiaojingensis</name>
    <dbReference type="NCBI Taxonomy" id="980347"/>
    <lineage>
        <taxon>Bacteria</taxon>
        <taxon>Pseudomonadati</taxon>
        <taxon>Pseudomonadota</taxon>
        <taxon>Gammaproteobacteria</taxon>
        <taxon>Oceanospirillales</taxon>
        <taxon>Halomonadaceae</taxon>
        <taxon>Litchfieldella</taxon>
    </lineage>
</organism>
<keyword evidence="2" id="KW-1185">Reference proteome</keyword>
<name>A0ABQ2YPL3_9GAMM</name>
<dbReference type="EMBL" id="BMXS01000007">
    <property type="protein sequence ID" value="GGX91060.1"/>
    <property type="molecule type" value="Genomic_DNA"/>
</dbReference>
<evidence type="ECO:0000313" key="2">
    <source>
        <dbReference type="Proteomes" id="UP000653056"/>
    </source>
</evidence>
<reference evidence="2" key="1">
    <citation type="journal article" date="2019" name="Int. J. Syst. Evol. Microbiol.">
        <title>The Global Catalogue of Microorganisms (GCM) 10K type strain sequencing project: providing services to taxonomists for standard genome sequencing and annotation.</title>
        <authorList>
            <consortium name="The Broad Institute Genomics Platform"/>
            <consortium name="The Broad Institute Genome Sequencing Center for Infectious Disease"/>
            <person name="Wu L."/>
            <person name="Ma J."/>
        </authorList>
    </citation>
    <scope>NUCLEOTIDE SEQUENCE [LARGE SCALE GENOMIC DNA]</scope>
    <source>
        <strain evidence="2">KCTC 22228</strain>
    </source>
</reference>
<proteinExistence type="predicted"/>
<comment type="caution">
    <text evidence="1">The sequence shown here is derived from an EMBL/GenBank/DDBJ whole genome shotgun (WGS) entry which is preliminary data.</text>
</comment>